<name>A0A023BRI7_9FLAO</name>
<dbReference type="CDD" id="cd08916">
    <property type="entry name" value="TrHb3_P"/>
    <property type="match status" value="1"/>
</dbReference>
<dbReference type="GO" id="GO:0020037">
    <property type="term" value="F:heme binding"/>
    <property type="evidence" value="ECO:0007669"/>
    <property type="project" value="InterPro"/>
</dbReference>
<dbReference type="AlphaFoldDB" id="A0A023BRI7"/>
<evidence type="ECO:0008006" key="3">
    <source>
        <dbReference type="Google" id="ProtNLM"/>
    </source>
</evidence>
<dbReference type="EMBL" id="AQRA01000007">
    <property type="protein sequence ID" value="EZH72591.1"/>
    <property type="molecule type" value="Genomic_DNA"/>
</dbReference>
<dbReference type="Gene3D" id="1.10.490.10">
    <property type="entry name" value="Globins"/>
    <property type="match status" value="1"/>
</dbReference>
<evidence type="ECO:0000313" key="1">
    <source>
        <dbReference type="EMBL" id="EZH72591.1"/>
    </source>
</evidence>
<dbReference type="GO" id="GO:0019825">
    <property type="term" value="F:oxygen binding"/>
    <property type="evidence" value="ECO:0007669"/>
    <property type="project" value="InterPro"/>
</dbReference>
<dbReference type="OrthoDB" id="25954at2"/>
<sequence>MKDITSRQDIEFLMNAFYKDAFTDPTIGVFFTEIAKVNLEEHIPEITDFWEQQLFRTGNYKKNVMQIHKNLSSKKKLEKIHFDTWLSLFHKTVDRNFKGEKAHLIKTRALSIVTVMQLKIE</sequence>
<dbReference type="RefSeq" id="WP_034243770.1">
    <property type="nucleotide sequence ID" value="NZ_AQRA01000007.1"/>
</dbReference>
<reference evidence="1 2" key="1">
    <citation type="submission" date="2014-04" db="EMBL/GenBank/DDBJ databases">
        <title>Aquimarina sp. 22II-S11-z7 Genome Sequencing.</title>
        <authorList>
            <person name="Lai Q."/>
        </authorList>
    </citation>
    <scope>NUCLEOTIDE SEQUENCE [LARGE SCALE GENOMIC DNA]</scope>
    <source>
        <strain evidence="1 2">22II-S11-z7</strain>
    </source>
</reference>
<dbReference type="STRING" id="1317122.ATO12_20870"/>
<comment type="caution">
    <text evidence="1">The sequence shown here is derived from an EMBL/GenBank/DDBJ whole genome shotgun (WGS) entry which is preliminary data.</text>
</comment>
<proteinExistence type="predicted"/>
<dbReference type="InterPro" id="IPR009050">
    <property type="entry name" value="Globin-like_sf"/>
</dbReference>
<evidence type="ECO:0000313" key="2">
    <source>
        <dbReference type="Proteomes" id="UP000023541"/>
    </source>
</evidence>
<accession>A0A023BRI7</accession>
<keyword evidence="2" id="KW-1185">Reference proteome</keyword>
<organism evidence="1 2">
    <name type="scientific">Aquimarina atlantica</name>
    <dbReference type="NCBI Taxonomy" id="1317122"/>
    <lineage>
        <taxon>Bacteria</taxon>
        <taxon>Pseudomonadati</taxon>
        <taxon>Bacteroidota</taxon>
        <taxon>Flavobacteriia</taxon>
        <taxon>Flavobacteriales</taxon>
        <taxon>Flavobacteriaceae</taxon>
        <taxon>Aquimarina</taxon>
    </lineage>
</organism>
<dbReference type="InterPro" id="IPR012292">
    <property type="entry name" value="Globin/Proto"/>
</dbReference>
<dbReference type="eggNOG" id="COG2346">
    <property type="taxonomic scope" value="Bacteria"/>
</dbReference>
<gene>
    <name evidence="1" type="ORF">ATO12_20870</name>
</gene>
<dbReference type="Proteomes" id="UP000023541">
    <property type="component" value="Unassembled WGS sequence"/>
</dbReference>
<protein>
    <recommendedName>
        <fullName evidence="3">Globin</fullName>
    </recommendedName>
</protein>
<dbReference type="SUPFAM" id="SSF46458">
    <property type="entry name" value="Globin-like"/>
    <property type="match status" value="1"/>
</dbReference>